<accession>A0ACC3SII8</accession>
<proteinExistence type="predicted"/>
<keyword evidence="2" id="KW-1185">Reference proteome</keyword>
<evidence type="ECO:0000313" key="2">
    <source>
        <dbReference type="Proteomes" id="UP001320706"/>
    </source>
</evidence>
<sequence>MEGTETTHGSPMSVDCSATGAASTEGQPKHRPRASRKGQPRRFICEYTGCDKKYSRAEHLARHQLNHNPKQIYYCTAEGCNQRFVRTDLLARHRERHASFSTGARRDSIASVQNGVPLPNPQDWTSPGPFPSQPRVSSMSQSPLLQRNDSITGTVRTTSSSFSLASKPGDAVTEPLYPRDTALGSSMTQPGPTPGERGASAMLTPDSGNAQSFNYASAQRHPPRPSWHIPAGQQALSTDILQSPGQSLLAGQEPELSQNVAQHATGFYGDSQANRDNFATWLFDSPGSAGDFDMANLPFLDFGLESTFSDAFNHIRDFDVASNSARTNSSDFRLYDTAEPADVHITELKRAELLQLIRAFLRRRRFPLLLPADTILEETGDGDLPRLSTTVLRRCMSAFWKHVAVQMPIVHRPTFSSESCPPLLLLSMIALGAAALVRLNTKGTMEDYQQFGNLLASNLRWEIFTDEDASPPAELWVAQALLLLEFYEKIPLIGRSGSETPPNPQSFNTGSEDPEYLPPATSTGSHTWWCQWARTESMHRVVFAAFQMDIQHAVMFGHSADMAPHEIRLPLPCDEALWNATSATSVQQMDTNLRMYGIKPIGFLDGLKRSLHGQEVKTHHFARMILMSGLLSVGWHMSRRETQLKWLDNNPSPKEQERWRSILLRSFDDWNQSFDDALGMSEFVTTTPKKSVHEHLGSPSVLYHLAHISMHVDIIDCQVFSGSKRILGRHISSRDRANAVQRMKGWTHTAAARHAVLHSFKFLHEILVRPTSATVPPGSDSWHFAPITYSARNDPLNYRPWVVYLAALTLWAYQHAINAPAPLIASTTMSQDMHSRASEYLSTFSAISNPDGLVILAANDGCAALLEVLQQSFADAESEILLEASSRLKACREMLERG</sequence>
<reference evidence="1" key="1">
    <citation type="submission" date="2024-02" db="EMBL/GenBank/DDBJ databases">
        <title>Metagenome Assembled Genome of Zalaria obscura JY119.</title>
        <authorList>
            <person name="Vighnesh L."/>
            <person name="Jagadeeshwari U."/>
            <person name="Venkata Ramana C."/>
            <person name="Sasikala C."/>
        </authorList>
    </citation>
    <scope>NUCLEOTIDE SEQUENCE</scope>
    <source>
        <strain evidence="1">JY119</strain>
    </source>
</reference>
<comment type="caution">
    <text evidence="1">The sequence shown here is derived from an EMBL/GenBank/DDBJ whole genome shotgun (WGS) entry which is preliminary data.</text>
</comment>
<dbReference type="Proteomes" id="UP001320706">
    <property type="component" value="Unassembled WGS sequence"/>
</dbReference>
<name>A0ACC3SII8_9PEZI</name>
<evidence type="ECO:0000313" key="1">
    <source>
        <dbReference type="EMBL" id="KAK8210240.1"/>
    </source>
</evidence>
<protein>
    <submittedName>
        <fullName evidence="1">Uncharacterized protein</fullName>
    </submittedName>
</protein>
<dbReference type="EMBL" id="JAMKPW020000016">
    <property type="protein sequence ID" value="KAK8210240.1"/>
    <property type="molecule type" value="Genomic_DNA"/>
</dbReference>
<gene>
    <name evidence="1" type="ORF">M8818_003728</name>
</gene>
<organism evidence="1 2">
    <name type="scientific">Zalaria obscura</name>
    <dbReference type="NCBI Taxonomy" id="2024903"/>
    <lineage>
        <taxon>Eukaryota</taxon>
        <taxon>Fungi</taxon>
        <taxon>Dikarya</taxon>
        <taxon>Ascomycota</taxon>
        <taxon>Pezizomycotina</taxon>
        <taxon>Dothideomycetes</taxon>
        <taxon>Dothideomycetidae</taxon>
        <taxon>Dothideales</taxon>
        <taxon>Zalariaceae</taxon>
        <taxon>Zalaria</taxon>
    </lineage>
</organism>